<name>A0A507FS91_9FUNG</name>
<comment type="function">
    <text evidence="3">Regulates mitochondrial small subunit maturation by controlling 15S rRNA 5'-end processing. Localizes to the 5' precursor of the 15S rRNA in a position that is subsequently occupied by mS47 in the mature yeast mtSSU. Uses structure and sequence-specific RNA recognition, binding to a single-stranded region of the precursor and specifically recognizing bases -6 to -1. The exchange of Ccm1 for mS47 is coupled to the irreversible removal of precursor rRNA that is accompanied by conformational changes of the mitoribosomal proteins uS5m and mS26. These conformational changes signal completion of 5'-end rRNA processing through protection of the mature 5'-end of the 15S rRNA and stabilization of mS47. The removal of the 5' precursor together with the dissociation of Ccm1 may be catalyzed by the 5'-3' exoribonuclease Pet127. Involved in the specific removal of group I introns in mitochondrial encoded transcripts.</text>
</comment>
<dbReference type="InterPro" id="IPR002885">
    <property type="entry name" value="PPR_rpt"/>
</dbReference>
<keyword evidence="6" id="KW-1185">Reference proteome</keyword>
<evidence type="ECO:0000313" key="6">
    <source>
        <dbReference type="Proteomes" id="UP000320333"/>
    </source>
</evidence>
<evidence type="ECO:0000256" key="2">
    <source>
        <dbReference type="ARBA" id="ARBA00022737"/>
    </source>
</evidence>
<dbReference type="Proteomes" id="UP000320333">
    <property type="component" value="Unassembled WGS sequence"/>
</dbReference>
<dbReference type="Gene3D" id="1.25.40.10">
    <property type="entry name" value="Tetratricopeptide repeat domain"/>
    <property type="match status" value="1"/>
</dbReference>
<organism evidence="5 6">
    <name type="scientific">Chytriomyces confervae</name>
    <dbReference type="NCBI Taxonomy" id="246404"/>
    <lineage>
        <taxon>Eukaryota</taxon>
        <taxon>Fungi</taxon>
        <taxon>Fungi incertae sedis</taxon>
        <taxon>Chytridiomycota</taxon>
        <taxon>Chytridiomycota incertae sedis</taxon>
        <taxon>Chytridiomycetes</taxon>
        <taxon>Chytridiales</taxon>
        <taxon>Chytriomycetaceae</taxon>
        <taxon>Chytriomyces</taxon>
    </lineage>
</organism>
<keyword evidence="2" id="KW-0677">Repeat</keyword>
<dbReference type="OrthoDB" id="185373at2759"/>
<sequence length="673" mass="73005">MRLSLLLGAVRAPVPNMAAHSMRVSNASGSSLVGAIKASRRAATTTATSVSDPSLSLLQSILTSTPSATTKHPEQPVASMRRLLDANTAADGLAAWRLASTSLDAHAQMLTQHDINRLLLLVAGGALSMSSRAQRAALEQLFALFSKDSNVKRDMDATTVHVMLEARVADADMDGVASLLLETVPSVPGLSLDADLVINQTIQCLAKNGHFDAAETLLDELIVRHVGHPKLKGLEMELFLQTQKNKRDQELQKTKRRLEENLIMALHAPKGAKTEASKTESATEIETAPVSQIDQLVNYVTELARTKPFWRRHPPVRKDASPTLIKKRTRPTPPAQTGLIIRTYNALIRACALTNPEKAQYFLEHMKTHAPRTNAKPNNVTYSICMHPFVLAGNIAMASALRDEALARGLKASLTLDAQVLRACIIAKDAKTGREQVARISKVHSADENATPSAAVLKTMMQVYAINKDGSAAEEAWGVLRTVLQSSRGKNVVNVLEFSRDLIWANGTAFAENQNGADVVRIWDEWFQGIGQVDARIRYGTGLVGFSAIGNMPAFKAFLAKFDETTAAIPTERVREYSRVLENLVSAGKVLEAAEFYESARTKNVNLGASGYAVMIRALASAHDVEGREVLVSGLVERMIAGEVAGRRGVLDTLKKEFGEDAKVAKAYETTLP</sequence>
<comment type="subunit">
    <text evidence="4">Binds to mitochondrial small subunit 15S rRNA.</text>
</comment>
<reference evidence="5 6" key="1">
    <citation type="journal article" date="2019" name="Sci. Rep.">
        <title>Comparative genomics of chytrid fungi reveal insights into the obligate biotrophic and pathogenic lifestyle of Synchytrium endobioticum.</title>
        <authorList>
            <person name="van de Vossenberg B.T.L.H."/>
            <person name="Warris S."/>
            <person name="Nguyen H.D.T."/>
            <person name="van Gent-Pelzer M.P.E."/>
            <person name="Joly D.L."/>
            <person name="van de Geest H.C."/>
            <person name="Bonants P.J.M."/>
            <person name="Smith D.S."/>
            <person name="Levesque C.A."/>
            <person name="van der Lee T.A.J."/>
        </authorList>
    </citation>
    <scope>NUCLEOTIDE SEQUENCE [LARGE SCALE GENOMIC DNA]</scope>
    <source>
        <strain evidence="5 6">CBS 675.73</strain>
    </source>
</reference>
<accession>A0A507FS91</accession>
<dbReference type="InterPro" id="IPR011990">
    <property type="entry name" value="TPR-like_helical_dom_sf"/>
</dbReference>
<gene>
    <name evidence="5" type="ORF">CcCBS67573_g00913</name>
</gene>
<proteinExistence type="inferred from homology"/>
<dbReference type="PANTHER" id="PTHR47447">
    <property type="entry name" value="OS03G0856100 PROTEIN"/>
    <property type="match status" value="1"/>
</dbReference>
<dbReference type="Pfam" id="PF01535">
    <property type="entry name" value="PPR"/>
    <property type="match status" value="1"/>
</dbReference>
<evidence type="ECO:0000256" key="4">
    <source>
        <dbReference type="ARBA" id="ARBA00044511"/>
    </source>
</evidence>
<evidence type="ECO:0000256" key="1">
    <source>
        <dbReference type="ARBA" id="ARBA00006192"/>
    </source>
</evidence>
<evidence type="ECO:0000256" key="3">
    <source>
        <dbReference type="ARBA" id="ARBA00044493"/>
    </source>
</evidence>
<dbReference type="EMBL" id="QEAP01000014">
    <property type="protein sequence ID" value="TPX77767.1"/>
    <property type="molecule type" value="Genomic_DNA"/>
</dbReference>
<evidence type="ECO:0000313" key="5">
    <source>
        <dbReference type="EMBL" id="TPX77767.1"/>
    </source>
</evidence>
<dbReference type="PANTHER" id="PTHR47447:SF28">
    <property type="entry name" value="PENTACOTRIPEPTIDE-REPEAT REGION OF PRORP DOMAIN-CONTAINING PROTEIN"/>
    <property type="match status" value="1"/>
</dbReference>
<comment type="similarity">
    <text evidence="1">Belongs to the CCM1 family.</text>
</comment>
<comment type="caution">
    <text evidence="5">The sequence shown here is derived from an EMBL/GenBank/DDBJ whole genome shotgun (WGS) entry which is preliminary data.</text>
</comment>
<dbReference type="AlphaFoldDB" id="A0A507FS91"/>
<protein>
    <submittedName>
        <fullName evidence="5">Uncharacterized protein</fullName>
    </submittedName>
</protein>